<dbReference type="Gene3D" id="3.20.20.70">
    <property type="entry name" value="Aldolase class I"/>
    <property type="match status" value="1"/>
</dbReference>
<reference evidence="5" key="1">
    <citation type="submission" date="2020-02" db="EMBL/GenBank/DDBJ databases">
        <authorList>
            <person name="Meier V. D."/>
        </authorList>
    </citation>
    <scope>NUCLEOTIDE SEQUENCE</scope>
    <source>
        <strain evidence="5">AVDCRST_MAG18</strain>
    </source>
</reference>
<proteinExistence type="predicted"/>
<dbReference type="Pfam" id="PF05853">
    <property type="entry name" value="BKACE"/>
    <property type="match status" value="1"/>
</dbReference>
<evidence type="ECO:0008006" key="6">
    <source>
        <dbReference type="Google" id="ProtNLM"/>
    </source>
</evidence>
<evidence type="ECO:0000256" key="2">
    <source>
        <dbReference type="ARBA" id="ARBA00022679"/>
    </source>
</evidence>
<comment type="cofactor">
    <cofactor evidence="1">
        <name>Zn(2+)</name>
        <dbReference type="ChEBI" id="CHEBI:29105"/>
    </cofactor>
</comment>
<dbReference type="InterPro" id="IPR008567">
    <property type="entry name" value="BKACE"/>
</dbReference>
<evidence type="ECO:0000256" key="1">
    <source>
        <dbReference type="ARBA" id="ARBA00001947"/>
    </source>
</evidence>
<organism evidence="5">
    <name type="scientific">uncultured Thermomicrobiales bacterium</name>
    <dbReference type="NCBI Taxonomy" id="1645740"/>
    <lineage>
        <taxon>Bacteria</taxon>
        <taxon>Pseudomonadati</taxon>
        <taxon>Thermomicrobiota</taxon>
        <taxon>Thermomicrobia</taxon>
        <taxon>Thermomicrobiales</taxon>
        <taxon>environmental samples</taxon>
    </lineage>
</organism>
<keyword evidence="3" id="KW-0479">Metal-binding</keyword>
<evidence type="ECO:0000256" key="3">
    <source>
        <dbReference type="ARBA" id="ARBA00022723"/>
    </source>
</evidence>
<dbReference type="PANTHER" id="PTHR37418:SF2">
    <property type="entry name" value="3-KETO-5-AMINOHEXANOATE CLEAVAGE ENZYME"/>
    <property type="match status" value="1"/>
</dbReference>
<dbReference type="AlphaFoldDB" id="A0A6J4VTF1"/>
<dbReference type="EMBL" id="CADCWN010000361">
    <property type="protein sequence ID" value="CAA9588913.1"/>
    <property type="molecule type" value="Genomic_DNA"/>
</dbReference>
<gene>
    <name evidence="5" type="ORF">AVDCRST_MAG18-4491</name>
</gene>
<dbReference type="GO" id="GO:0043720">
    <property type="term" value="F:3-keto-5-aminohexanoate cleavage activity"/>
    <property type="evidence" value="ECO:0007669"/>
    <property type="project" value="InterPro"/>
</dbReference>
<dbReference type="PANTHER" id="PTHR37418">
    <property type="entry name" value="3-KETO-5-AMINOHEXANOATE CLEAVAGE ENZYME-RELATED"/>
    <property type="match status" value="1"/>
</dbReference>
<dbReference type="GO" id="GO:0046872">
    <property type="term" value="F:metal ion binding"/>
    <property type="evidence" value="ECO:0007669"/>
    <property type="project" value="UniProtKB-KW"/>
</dbReference>
<evidence type="ECO:0000313" key="5">
    <source>
        <dbReference type="EMBL" id="CAA9588913.1"/>
    </source>
</evidence>
<protein>
    <recommendedName>
        <fullName evidence="6">3-keto-5-aminohexanoate cleavage enzyme</fullName>
    </recommendedName>
</protein>
<dbReference type="InterPro" id="IPR013785">
    <property type="entry name" value="Aldolase_TIM"/>
</dbReference>
<accession>A0A6J4VTF1</accession>
<sequence>MSANQRKVIITAAITGGIHIPTMSPYLPITPDQIVEECVRAHEAGAAVCHIHVRDPETGQPVPRLDLFHEVASRVKARCDVVLCTTTGGAPGQTPPERLGVVNELSPELASCNMGSMNFALFPLAERYKEYKHDWERPFLEGTTEHIFANTFGGMKYFIETMQEQETRPELEIYDIGMINNAAYMVNAGILQRPIYIQFVLGILGGVPATVENLVMMHGQARQLLGDFQWSVAAAGRFQFPIALAALAMGGNVRVGLEDSVYIGKGEFAKSNADQVAKMVRIMRELSIEPATADDARQILGLKGSGAVKF</sequence>
<keyword evidence="4" id="KW-0862">Zinc</keyword>
<name>A0A6J4VTF1_9BACT</name>
<keyword evidence="2" id="KW-0808">Transferase</keyword>
<evidence type="ECO:0000256" key="4">
    <source>
        <dbReference type="ARBA" id="ARBA00022833"/>
    </source>
</evidence>